<comment type="caution">
    <text evidence="2">The sequence shown here is derived from an EMBL/GenBank/DDBJ whole genome shotgun (WGS) entry which is preliminary data.</text>
</comment>
<dbReference type="Pfam" id="PF21834">
    <property type="entry name" value="DUF6894"/>
    <property type="match status" value="1"/>
</dbReference>
<protein>
    <recommendedName>
        <fullName evidence="1">DUF6894 domain-containing protein</fullName>
    </recommendedName>
</protein>
<dbReference type="EMBL" id="JACJIB010000013">
    <property type="protein sequence ID" value="MBA8916072.1"/>
    <property type="molecule type" value="Genomic_DNA"/>
</dbReference>
<sequence length="85" mass="9649">MPRYFLDFQDGALWLKDEEGQEYESLQAARDAAIAALPDVGREAPPRDGKRDFIAFVRDEHGTELCTVRLDLAAECHPERQTSEL</sequence>
<dbReference type="InterPro" id="IPR054189">
    <property type="entry name" value="DUF6894"/>
</dbReference>
<evidence type="ECO:0000259" key="1">
    <source>
        <dbReference type="Pfam" id="PF21834"/>
    </source>
</evidence>
<dbReference type="Proteomes" id="UP000543554">
    <property type="component" value="Unassembled WGS sequence"/>
</dbReference>
<gene>
    <name evidence="2" type="ORF">HNR51_005191</name>
</gene>
<dbReference type="RefSeq" id="WP_182556804.1">
    <property type="nucleotide sequence ID" value="NZ_BPRF01000022.1"/>
</dbReference>
<feature type="domain" description="DUF6894" evidence="1">
    <location>
        <begin position="3"/>
        <end position="70"/>
    </location>
</feature>
<evidence type="ECO:0000313" key="3">
    <source>
        <dbReference type="Proteomes" id="UP000543554"/>
    </source>
</evidence>
<name>A0AA40S837_9HYPH</name>
<accession>A0AA40S837</accession>
<organism evidence="2 3">
    <name type="scientific">Methylorubrum thiocyanatum</name>
    <dbReference type="NCBI Taxonomy" id="47958"/>
    <lineage>
        <taxon>Bacteria</taxon>
        <taxon>Pseudomonadati</taxon>
        <taxon>Pseudomonadota</taxon>
        <taxon>Alphaproteobacteria</taxon>
        <taxon>Hyphomicrobiales</taxon>
        <taxon>Methylobacteriaceae</taxon>
        <taxon>Methylorubrum</taxon>
    </lineage>
</organism>
<reference evidence="2 3" key="1">
    <citation type="submission" date="2020-08" db="EMBL/GenBank/DDBJ databases">
        <title>Genomic Encyclopedia of Type Strains, Phase IV (KMG-IV): sequencing the most valuable type-strain genomes for metagenomic binning, comparative biology and taxonomic classification.</title>
        <authorList>
            <person name="Goeker M."/>
        </authorList>
    </citation>
    <scope>NUCLEOTIDE SEQUENCE [LARGE SCALE GENOMIC DNA]</scope>
    <source>
        <strain evidence="2 3">DSM 11490</strain>
    </source>
</reference>
<keyword evidence="3" id="KW-1185">Reference proteome</keyword>
<evidence type="ECO:0000313" key="2">
    <source>
        <dbReference type="EMBL" id="MBA8916072.1"/>
    </source>
</evidence>
<proteinExistence type="predicted"/>
<dbReference type="AlphaFoldDB" id="A0AA40S837"/>